<gene>
    <name evidence="1" type="ORF">Q8814_12115</name>
</gene>
<protein>
    <submittedName>
        <fullName evidence="1">Rv3235 family protein</fullName>
    </submittedName>
</protein>
<reference evidence="1 2" key="1">
    <citation type="submission" date="2023-08" db="EMBL/GenBank/DDBJ databases">
        <authorList>
            <person name="Girao M."/>
            <person name="Carvalho M.F."/>
        </authorList>
    </citation>
    <scope>NUCLEOTIDE SEQUENCE [LARGE SCALE GENOMIC DNA]</scope>
    <source>
        <strain evidence="1 2">CC-R104</strain>
    </source>
</reference>
<dbReference type="EMBL" id="JAUZMZ010000058">
    <property type="protein sequence ID" value="MEE2032850.1"/>
    <property type="molecule type" value="Genomic_DNA"/>
</dbReference>
<dbReference type="InterPro" id="IPR045596">
    <property type="entry name" value="DUF6459"/>
</dbReference>
<organism evidence="1 2">
    <name type="scientific">Rhodococcus chondri</name>
    <dbReference type="NCBI Taxonomy" id="3065941"/>
    <lineage>
        <taxon>Bacteria</taxon>
        <taxon>Bacillati</taxon>
        <taxon>Actinomycetota</taxon>
        <taxon>Actinomycetes</taxon>
        <taxon>Mycobacteriales</taxon>
        <taxon>Nocardiaceae</taxon>
        <taxon>Rhodococcus</taxon>
    </lineage>
</organism>
<name>A0ABU7JS51_9NOCA</name>
<dbReference type="Pfam" id="PF20060">
    <property type="entry name" value="DUF6459"/>
    <property type="match status" value="1"/>
</dbReference>
<evidence type="ECO:0000313" key="2">
    <source>
        <dbReference type="Proteomes" id="UP001331936"/>
    </source>
</evidence>
<comment type="caution">
    <text evidence="1">The sequence shown here is derived from an EMBL/GenBank/DDBJ whole genome shotgun (WGS) entry which is preliminary data.</text>
</comment>
<keyword evidence="2" id="KW-1185">Reference proteome</keyword>
<evidence type="ECO:0000313" key="1">
    <source>
        <dbReference type="EMBL" id="MEE2032850.1"/>
    </source>
</evidence>
<dbReference type="Proteomes" id="UP001331936">
    <property type="component" value="Unassembled WGS sequence"/>
</dbReference>
<proteinExistence type="predicted"/>
<dbReference type="RefSeq" id="WP_330152269.1">
    <property type="nucleotide sequence ID" value="NZ_JAUZMZ010000058.1"/>
</dbReference>
<accession>A0ABU7JS51</accession>
<sequence length="167" mass="18698">MPQDHTGRYVRRIPRFEPPIQDPCDRHRRYAARRATPHDGRSGRAPLMVPHPGITRDPVDPSAFHFADLAVRLVLEVVDGRRPATQLAGVLEPALVATVAATRRSRPVSDTAVLLRSRLRAVDPRTAELFGSYARGRRVFALAGRIDRAPVRRRAPHGWLVTTLWLG</sequence>